<reference evidence="2" key="4">
    <citation type="submission" date="2016-05" db="EMBL/GenBank/DDBJ databases">
        <title>Reannotation of Yersinia pestis strain 91001 based on omics data.</title>
        <authorList>
            <person name="Yiqing M."/>
        </authorList>
    </citation>
    <scope>NUCLEOTIDE SEQUENCE</scope>
    <source>
        <strain evidence="2">91001</strain>
    </source>
</reference>
<organism evidence="1 4">
    <name type="scientific">Yersinia pestis</name>
    <dbReference type="NCBI Taxonomy" id="632"/>
    <lineage>
        <taxon>Bacteria</taxon>
        <taxon>Pseudomonadati</taxon>
        <taxon>Pseudomonadota</taxon>
        <taxon>Gammaproteobacteria</taxon>
        <taxon>Enterobacterales</taxon>
        <taxon>Yersiniaceae</taxon>
        <taxon>Yersinia</taxon>
    </lineage>
</organism>
<dbReference type="KEGG" id="ypm:YP_1959"/>
<dbReference type="Pfam" id="PF07023">
    <property type="entry name" value="DUF1315"/>
    <property type="match status" value="1"/>
</dbReference>
<dbReference type="HOGENOM" id="CLU_150108_0_0_6"/>
<sequence length="125" mass="14563">MMTKMVSKLQAEEKHRNYIYEESIQLIIRLSEDALMELEDLISVMTPEIYQRLVQAVELGKWPDGVALTSEQKENSLQMVMLWQARHNRDAQHMSIGTDGQIVMKTKQELKQQFSQSTLVKLKPE</sequence>
<protein>
    <recommendedName>
        <fullName evidence="5">Protein YeaC</fullName>
    </recommendedName>
</protein>
<reference evidence="2" key="2">
    <citation type="submission" date="2003-04" db="EMBL/GenBank/DDBJ databases">
        <authorList>
            <person name="Song Y."/>
            <person name="Tong Z."/>
            <person name="Wang L."/>
            <person name="Han Y."/>
            <person name="Zhang J."/>
            <person name="Pei D."/>
            <person name="Wang J."/>
            <person name="Zhou D."/>
            <person name="Han Y."/>
            <person name="Pang X."/>
            <person name="Zhai J."/>
            <person name="Chen F."/>
            <person name="Qin H."/>
            <person name="Wang J."/>
            <person name="Li S."/>
            <person name="Guo Z."/>
            <person name="Ye C."/>
            <person name="Du Z."/>
            <person name="Lin W."/>
            <person name="Wang J."/>
            <person name="Yu J."/>
            <person name="Yang H."/>
            <person name="Wang J."/>
            <person name="Huang P."/>
            <person name="Yang R."/>
        </authorList>
    </citation>
    <scope>NUCLEOTIDE SEQUENCE</scope>
    <source>
        <strain evidence="2">91001</strain>
    </source>
</reference>
<reference evidence="3" key="3">
    <citation type="journal article" date="2004" name="DNA Res.">
        <title>Complete genome sequence of Yersinia pestis strain 91001, an isolate avirulent to humans.</title>
        <authorList>
            <person name="Song Y."/>
            <person name="Tong Z."/>
            <person name="Wang J."/>
            <person name="Wang L."/>
            <person name="Guo Z."/>
            <person name="Han Y."/>
            <person name="Zhang J."/>
            <person name="Pei D."/>
            <person name="Zhou D."/>
            <person name="Qin H."/>
            <person name="Pang X."/>
            <person name="Han Y."/>
            <person name="Zhai J."/>
            <person name="Li M."/>
            <person name="Cui B."/>
            <person name="Qi Z."/>
            <person name="Jin L."/>
            <person name="Dai R."/>
            <person name="Chen F."/>
            <person name="Li S."/>
            <person name="Ye C."/>
            <person name="Du Z."/>
            <person name="Lin W."/>
            <person name="Wang J."/>
            <person name="Yu J."/>
            <person name="Yang H."/>
            <person name="Wang J."/>
            <person name="Huang P."/>
            <person name="Yang R."/>
        </authorList>
    </citation>
    <scope>NUCLEOTIDE SEQUENCE [LARGE SCALE GENOMIC DNA]</scope>
    <source>
        <strain evidence="3">91001 / Biovar Mediaevalis</strain>
    </source>
</reference>
<evidence type="ECO:0008006" key="5">
    <source>
        <dbReference type="Google" id="ProtNLM"/>
    </source>
</evidence>
<dbReference type="EnsemblBacteria" id="AAS62176">
    <property type="protein sequence ID" value="AAS62176"/>
    <property type="gene ID" value="YP_1959"/>
</dbReference>
<dbReference type="Proteomes" id="UP000002490">
    <property type="component" value="Chromosome"/>
</dbReference>
<dbReference type="KEGG" id="ypk:y2163"/>
<proteinExistence type="predicted"/>
<evidence type="ECO:0000313" key="2">
    <source>
        <dbReference type="EMBL" id="AAS62176.1"/>
    </source>
</evidence>
<evidence type="ECO:0000313" key="4">
    <source>
        <dbReference type="Proteomes" id="UP000002490"/>
    </source>
</evidence>
<gene>
    <name evidence="1" type="ordered locus">y2163</name>
    <name evidence="2" type="ordered locus">YP_1959</name>
</gene>
<dbReference type="IntAct" id="Q8D0G3">
    <property type="interactions" value="5"/>
</dbReference>
<accession>Q74U02</accession>
<dbReference type="Proteomes" id="UP000001019">
    <property type="component" value="Chromosome"/>
</dbReference>
<dbReference type="EMBL" id="AE009952">
    <property type="protein sequence ID" value="AAM85725.1"/>
    <property type="molecule type" value="Genomic_DNA"/>
</dbReference>
<dbReference type="AlphaFoldDB" id="Q8D0G3"/>
<accession>Q8D0G3</accession>
<evidence type="ECO:0000313" key="3">
    <source>
        <dbReference type="Proteomes" id="UP000001019"/>
    </source>
</evidence>
<dbReference type="InterPro" id="IPR009749">
    <property type="entry name" value="DUF1315"/>
</dbReference>
<name>Q8D0G3_YERPE</name>
<dbReference type="DNASU" id="1147110"/>
<evidence type="ECO:0000313" key="1">
    <source>
        <dbReference type="EMBL" id="AAM85725.1"/>
    </source>
</evidence>
<dbReference type="EMBL" id="AE017042">
    <property type="protein sequence ID" value="AAS62176.1"/>
    <property type="molecule type" value="Genomic_DNA"/>
</dbReference>
<reference evidence="1 4" key="1">
    <citation type="journal article" date="2002" name="J. Bacteriol.">
        <title>Genome sequence of Yersinia pestis KIM.</title>
        <authorList>
            <person name="Deng W."/>
            <person name="Burland V."/>
            <person name="Plunkett G.III."/>
            <person name="Boutin A."/>
            <person name="Mayhew G.F."/>
            <person name="Liss P."/>
            <person name="Perna N.T."/>
            <person name="Rose D.J."/>
            <person name="Mau B."/>
            <person name="Zhou S."/>
            <person name="Schwartz D.C."/>
            <person name="Fetherston J.D."/>
            <person name="Lindler L.E."/>
            <person name="Brubaker R.R."/>
            <person name="Plana G.V."/>
            <person name="Straley S.C."/>
            <person name="McDonough K.A."/>
            <person name="Nilles M.L."/>
            <person name="Matson J.S."/>
            <person name="Blattner F.R."/>
            <person name="Perry R.D."/>
        </authorList>
    </citation>
    <scope>NUCLEOTIDE SEQUENCE [LARGE SCALE GENOMIC DNA]</scope>
    <source>
        <strain evidence="1">KIM</strain>
        <strain evidence="4">KIM10+ / Biovar Mediaevalis</strain>
    </source>
</reference>